<organism evidence="1 2">
    <name type="scientific">Solanum commersonii</name>
    <name type="common">Commerson's wild potato</name>
    <name type="synonym">Commerson's nightshade</name>
    <dbReference type="NCBI Taxonomy" id="4109"/>
    <lineage>
        <taxon>Eukaryota</taxon>
        <taxon>Viridiplantae</taxon>
        <taxon>Streptophyta</taxon>
        <taxon>Embryophyta</taxon>
        <taxon>Tracheophyta</taxon>
        <taxon>Spermatophyta</taxon>
        <taxon>Magnoliopsida</taxon>
        <taxon>eudicotyledons</taxon>
        <taxon>Gunneridae</taxon>
        <taxon>Pentapetalae</taxon>
        <taxon>asterids</taxon>
        <taxon>lamiids</taxon>
        <taxon>Solanales</taxon>
        <taxon>Solanaceae</taxon>
        <taxon>Solanoideae</taxon>
        <taxon>Solaneae</taxon>
        <taxon>Solanum</taxon>
    </lineage>
</organism>
<keyword evidence="2" id="KW-1185">Reference proteome</keyword>
<comment type="caution">
    <text evidence="1">The sequence shown here is derived from an EMBL/GenBank/DDBJ whole genome shotgun (WGS) entry which is preliminary data.</text>
</comment>
<reference evidence="1 2" key="1">
    <citation type="submission" date="2020-09" db="EMBL/GenBank/DDBJ databases">
        <title>De no assembly of potato wild relative species, Solanum commersonii.</title>
        <authorList>
            <person name="Cho K."/>
        </authorList>
    </citation>
    <scope>NUCLEOTIDE SEQUENCE [LARGE SCALE GENOMIC DNA]</scope>
    <source>
        <strain evidence="1">LZ3.2</strain>
        <tissue evidence="1">Leaf</tissue>
    </source>
</reference>
<evidence type="ECO:0000313" key="1">
    <source>
        <dbReference type="EMBL" id="KAG5570957.1"/>
    </source>
</evidence>
<dbReference type="EMBL" id="JACXVP010000012">
    <property type="protein sequence ID" value="KAG5570957.1"/>
    <property type="molecule type" value="Genomic_DNA"/>
</dbReference>
<proteinExistence type="predicted"/>
<gene>
    <name evidence="1" type="ORF">H5410_060723</name>
</gene>
<dbReference type="Proteomes" id="UP000824120">
    <property type="component" value="Chromosome 12"/>
</dbReference>
<name>A0A9J5W5U6_SOLCO</name>
<accession>A0A9J5W5U6</accession>
<protein>
    <submittedName>
        <fullName evidence="1">Uncharacterized protein</fullName>
    </submittedName>
</protein>
<dbReference type="AlphaFoldDB" id="A0A9J5W5U6"/>
<sequence length="61" mass="7072">MKSLMLKSLFIRDKHIKQIMANCPQLESLNLYRFLVLIAGIGIHSKVIHNALKLFLHMLNI</sequence>
<evidence type="ECO:0000313" key="2">
    <source>
        <dbReference type="Proteomes" id="UP000824120"/>
    </source>
</evidence>